<keyword evidence="3 7" id="KW-0863">Zinc-finger</keyword>
<dbReference type="STRING" id="4795.A0A225WD50"/>
<feature type="domain" description="C2H2-type" evidence="9">
    <location>
        <begin position="66"/>
        <end position="94"/>
    </location>
</feature>
<evidence type="ECO:0000256" key="8">
    <source>
        <dbReference type="SAM" id="MobiDB-lite"/>
    </source>
</evidence>
<reference evidence="11" key="1">
    <citation type="submission" date="2017-03" db="EMBL/GenBank/DDBJ databases">
        <title>Phytopthora megakarya and P. palmivora, two closely related causual agents of cacao black pod achieved similar genome size and gene model numbers by different mechanisms.</title>
        <authorList>
            <person name="Ali S."/>
            <person name="Shao J."/>
            <person name="Larry D.J."/>
            <person name="Kronmiller B."/>
            <person name="Shen D."/>
            <person name="Strem M.D."/>
            <person name="Melnick R.L."/>
            <person name="Guiltinan M.J."/>
            <person name="Tyler B.M."/>
            <person name="Meinhardt L.W."/>
            <person name="Bailey B.A."/>
        </authorList>
    </citation>
    <scope>NUCLEOTIDE SEQUENCE [LARGE SCALE GENOMIC DNA]</scope>
    <source>
        <strain evidence="11">zdho120</strain>
    </source>
</reference>
<dbReference type="Pfam" id="PF00096">
    <property type="entry name" value="zf-C2H2"/>
    <property type="match status" value="3"/>
</dbReference>
<dbReference type="Proteomes" id="UP000198211">
    <property type="component" value="Unassembled WGS sequence"/>
</dbReference>
<dbReference type="GO" id="GO:0005634">
    <property type="term" value="C:nucleus"/>
    <property type="evidence" value="ECO:0007669"/>
    <property type="project" value="TreeGrafter"/>
</dbReference>
<feature type="region of interest" description="Disordered" evidence="8">
    <location>
        <begin position="230"/>
        <end position="319"/>
    </location>
</feature>
<feature type="compositionally biased region" description="Polar residues" evidence="8">
    <location>
        <begin position="43"/>
        <end position="52"/>
    </location>
</feature>
<evidence type="ECO:0000256" key="3">
    <source>
        <dbReference type="ARBA" id="ARBA00022771"/>
    </source>
</evidence>
<keyword evidence="2" id="KW-0677">Repeat</keyword>
<evidence type="ECO:0000256" key="7">
    <source>
        <dbReference type="PROSITE-ProRule" id="PRU00042"/>
    </source>
</evidence>
<accession>A0A225WD50</accession>
<dbReference type="Gene3D" id="3.30.160.60">
    <property type="entry name" value="Classic Zinc Finger"/>
    <property type="match status" value="1"/>
</dbReference>
<dbReference type="GO" id="GO:0008270">
    <property type="term" value="F:zinc ion binding"/>
    <property type="evidence" value="ECO:0007669"/>
    <property type="project" value="UniProtKB-KW"/>
</dbReference>
<dbReference type="InterPro" id="IPR044653">
    <property type="entry name" value="AZF1/2/3-like"/>
</dbReference>
<keyword evidence="11" id="KW-1185">Reference proteome</keyword>
<feature type="domain" description="C2H2-type" evidence="9">
    <location>
        <begin position="152"/>
        <end position="180"/>
    </location>
</feature>
<feature type="region of interest" description="Disordered" evidence="8">
    <location>
        <begin position="179"/>
        <end position="202"/>
    </location>
</feature>
<proteinExistence type="predicted"/>
<feature type="compositionally biased region" description="Basic and acidic residues" evidence="8">
    <location>
        <begin position="286"/>
        <end position="296"/>
    </location>
</feature>
<dbReference type="PROSITE" id="PS50157">
    <property type="entry name" value="ZINC_FINGER_C2H2_2"/>
    <property type="match status" value="2"/>
</dbReference>
<organism evidence="10 11">
    <name type="scientific">Phytophthora megakarya</name>
    <dbReference type="NCBI Taxonomy" id="4795"/>
    <lineage>
        <taxon>Eukaryota</taxon>
        <taxon>Sar</taxon>
        <taxon>Stramenopiles</taxon>
        <taxon>Oomycota</taxon>
        <taxon>Peronosporomycetes</taxon>
        <taxon>Peronosporales</taxon>
        <taxon>Peronosporaceae</taxon>
        <taxon>Phytophthora</taxon>
    </lineage>
</organism>
<dbReference type="GO" id="GO:0000976">
    <property type="term" value="F:transcription cis-regulatory region binding"/>
    <property type="evidence" value="ECO:0007669"/>
    <property type="project" value="TreeGrafter"/>
</dbReference>
<keyword evidence="1" id="KW-0479">Metal-binding</keyword>
<evidence type="ECO:0000256" key="2">
    <source>
        <dbReference type="ARBA" id="ARBA00022737"/>
    </source>
</evidence>
<evidence type="ECO:0000313" key="11">
    <source>
        <dbReference type="Proteomes" id="UP000198211"/>
    </source>
</evidence>
<dbReference type="PANTHER" id="PTHR45988:SF18">
    <property type="entry name" value="C2H2-TYPE ZINC FINGER FAMILY PROTEIN"/>
    <property type="match status" value="1"/>
</dbReference>
<keyword evidence="4" id="KW-0862">Zinc</keyword>
<dbReference type="OrthoDB" id="9411774at2759"/>
<sequence>MLQRNERLGEQSSPVTPAKELEEQQENQNVNSAPTSPHEEIVSETSPSQLDEASQELDIEEGEDDCSCPKCGKGFASTASLRTHLANVYPCDQPRPAMLPKDGRLDSKTCFKCGKTFASWQGLRGHLNRIKPCDQEKSTPTNTTRRRPAASRTCNKCGRTFSSPQSLRIHMHRLKPCDQETKDMSEPATPPGSSPRTLPLMVNTEELKKEADRKARARYQARKAYLKKRGRLDELGDPPIGLYQPGDDQKGTENAIPNLDLKRSASDELPRGSDNVDGSMESSNDGAKRQRVHEEPLQVESTDSPSDVSGLTQPLITTPLQVAPPKKKVTTDGSFVHRSNKSHGGDLLAGGCSCPPCVRRWARKLMNRMEQLEDEVLMLRQKKSAEVECPDASGADSTKALTGSTASVVQRLGSDKKSLMDAYTHMNDQILLNERTVEESSGHIQILVGYNPATAMDFRRQVSELRESIRAEKSKRDITVAALIAYEWKPRCDEFKELLESAEPQSSPTDEQRYHAKWSEISSQVSMKDIAMSELERKMDSLGKSTGNSRLRYAEMGELSSKMAAEYAAKMALEREREEVYVGVVKSSSRIRSLVRSAIL</sequence>
<evidence type="ECO:0000256" key="6">
    <source>
        <dbReference type="ARBA" id="ARBA00023163"/>
    </source>
</evidence>
<evidence type="ECO:0000313" key="10">
    <source>
        <dbReference type="EMBL" id="OWZ15472.1"/>
    </source>
</evidence>
<dbReference type="AlphaFoldDB" id="A0A225WD50"/>
<feature type="compositionally biased region" description="Polar residues" evidence="8">
    <location>
        <begin position="299"/>
        <end position="319"/>
    </location>
</feature>
<feature type="compositionally biased region" description="Basic and acidic residues" evidence="8">
    <location>
        <begin position="260"/>
        <end position="271"/>
    </location>
</feature>
<keyword evidence="6" id="KW-0804">Transcription</keyword>
<dbReference type="InterPro" id="IPR013087">
    <property type="entry name" value="Znf_C2H2_type"/>
</dbReference>
<comment type="caution">
    <text evidence="10">The sequence shown here is derived from an EMBL/GenBank/DDBJ whole genome shotgun (WGS) entry which is preliminary data.</text>
</comment>
<evidence type="ECO:0000256" key="4">
    <source>
        <dbReference type="ARBA" id="ARBA00022833"/>
    </source>
</evidence>
<dbReference type="EMBL" id="NBNE01001115">
    <property type="protein sequence ID" value="OWZ15472.1"/>
    <property type="molecule type" value="Genomic_DNA"/>
</dbReference>
<gene>
    <name evidence="10" type="ORF">PHMEG_00010868</name>
</gene>
<evidence type="ECO:0000256" key="1">
    <source>
        <dbReference type="ARBA" id="ARBA00022723"/>
    </source>
</evidence>
<dbReference type="SMART" id="SM00355">
    <property type="entry name" value="ZnF_C2H2"/>
    <property type="match status" value="3"/>
</dbReference>
<dbReference type="GO" id="GO:0003700">
    <property type="term" value="F:DNA-binding transcription factor activity"/>
    <property type="evidence" value="ECO:0007669"/>
    <property type="project" value="InterPro"/>
</dbReference>
<protein>
    <recommendedName>
        <fullName evidence="9">C2H2-type domain-containing protein</fullName>
    </recommendedName>
</protein>
<dbReference type="PANTHER" id="PTHR45988">
    <property type="entry name" value="C2H2 TYPE ZINC FINGER TRANSCRIPTION FACTOR FAMILY-RELATED"/>
    <property type="match status" value="1"/>
</dbReference>
<feature type="region of interest" description="Disordered" evidence="8">
    <location>
        <begin position="1"/>
        <end position="59"/>
    </location>
</feature>
<name>A0A225WD50_9STRA</name>
<evidence type="ECO:0000256" key="5">
    <source>
        <dbReference type="ARBA" id="ARBA00023015"/>
    </source>
</evidence>
<evidence type="ECO:0000259" key="9">
    <source>
        <dbReference type="PROSITE" id="PS50157"/>
    </source>
</evidence>
<keyword evidence="5" id="KW-0805">Transcription regulation</keyword>